<dbReference type="PROSITE" id="PS00745">
    <property type="entry name" value="RF_PROK_I"/>
    <property type="match status" value="1"/>
</dbReference>
<dbReference type="NCBIfam" id="TIGR00020">
    <property type="entry name" value="prfB"/>
    <property type="match status" value="1"/>
</dbReference>
<comment type="PTM">
    <text evidence="4">Methylated by PrmC. Methylation increases the termination efficiency of RF2.</text>
</comment>
<dbReference type="SMART" id="SM00937">
    <property type="entry name" value="PCRF"/>
    <property type="match status" value="1"/>
</dbReference>
<dbReference type="InterPro" id="IPR005139">
    <property type="entry name" value="PCRF"/>
</dbReference>
<organism evidence="7 8">
    <name type="scientific">Azospirillum palustre</name>
    <dbReference type="NCBI Taxonomy" id="2044885"/>
    <lineage>
        <taxon>Bacteria</taxon>
        <taxon>Pseudomonadati</taxon>
        <taxon>Pseudomonadota</taxon>
        <taxon>Alphaproteobacteria</taxon>
        <taxon>Rhodospirillales</taxon>
        <taxon>Azospirillaceae</taxon>
        <taxon>Azospirillum</taxon>
    </lineage>
</organism>
<dbReference type="InterPro" id="IPR004374">
    <property type="entry name" value="PrfB"/>
</dbReference>
<evidence type="ECO:0000259" key="6">
    <source>
        <dbReference type="PROSITE" id="PS00745"/>
    </source>
</evidence>
<keyword evidence="3 4" id="KW-0648">Protein biosynthesis</keyword>
<evidence type="ECO:0000256" key="5">
    <source>
        <dbReference type="NCBIfam" id="TIGR00020"/>
    </source>
</evidence>
<keyword evidence="2 4" id="KW-0488">Methylation</keyword>
<dbReference type="OrthoDB" id="9806673at2"/>
<dbReference type="InterPro" id="IPR045853">
    <property type="entry name" value="Pep_chain_release_fac_I_sf"/>
</dbReference>
<feature type="modified residue" description="N5-methylglutamine" evidence="4">
    <location>
        <position position="250"/>
    </location>
</feature>
<comment type="similarity">
    <text evidence="1 4">Belongs to the prokaryotic/mitochondrial release factor family.</text>
</comment>
<dbReference type="Proteomes" id="UP000225379">
    <property type="component" value="Unassembled WGS sequence"/>
</dbReference>
<dbReference type="AlphaFoldDB" id="A0A2B8B9Q4"/>
<dbReference type="GO" id="GO:0016149">
    <property type="term" value="F:translation release factor activity, codon specific"/>
    <property type="evidence" value="ECO:0007669"/>
    <property type="project" value="UniProtKB-UniRule"/>
</dbReference>
<comment type="function">
    <text evidence="4">Peptide chain release factor 2 directs the termination of translation in response to the peptide chain termination codons UGA and UAA.</text>
</comment>
<feature type="domain" description="Prokaryotic-type class I peptide chain release factors" evidence="6">
    <location>
        <begin position="243"/>
        <end position="259"/>
    </location>
</feature>
<dbReference type="FunFam" id="3.30.160.20:FF:000010">
    <property type="entry name" value="Peptide chain release factor 2"/>
    <property type="match status" value="1"/>
</dbReference>
<comment type="caution">
    <text evidence="7">The sequence shown here is derived from an EMBL/GenBank/DDBJ whole genome shotgun (WGS) entry which is preliminary data.</text>
</comment>
<name>A0A2B8B9Q4_9PROT</name>
<sequence length="376" mass="41966">MRAEIEAAAGEIRESLALLRRHLDWDNALRRLDELNNLAEDPKLWDDPTRAQTIMRERTQLDTSVAGYRALERDLSDSLELIEMGELEGDATVVADAEAQLYGLRDRANKLQIESLLSGEADANDCFVEVNAGAGGTEAQDWALMLMRMYTRWAEQHGYKTEWLDETPGEEAGIKSATVQIKGHNAYGWLKTEAGVHRLVRISPFDSQARRQTSFAAVSISPVIDDKIDIEINEKDCRIDTYRASGAGGQHINKTDSAVRITHIPTNIAVSCQQERSQHKNRAKAWDMLRARLYERELKIREDAAAALEATKTDIGWGHQIRSYVLHPYQMVKDLRTEVETSQSQAVLDGALDPFLEAALASRIKGQSDDAHAAGG</sequence>
<evidence type="ECO:0000256" key="2">
    <source>
        <dbReference type="ARBA" id="ARBA00022481"/>
    </source>
</evidence>
<keyword evidence="8" id="KW-1185">Reference proteome</keyword>
<dbReference type="GO" id="GO:0005737">
    <property type="term" value="C:cytoplasm"/>
    <property type="evidence" value="ECO:0007669"/>
    <property type="project" value="UniProtKB-SubCell"/>
</dbReference>
<comment type="subcellular location">
    <subcellularLocation>
        <location evidence="4">Cytoplasm</location>
    </subcellularLocation>
</comment>
<gene>
    <name evidence="4" type="primary">prfB</name>
    <name evidence="7" type="ORF">CRT60_32565</name>
</gene>
<dbReference type="HAMAP" id="MF_00094">
    <property type="entry name" value="Rel_fac_2"/>
    <property type="match status" value="1"/>
</dbReference>
<dbReference type="PANTHER" id="PTHR43116:SF3">
    <property type="entry name" value="CLASS I PEPTIDE CHAIN RELEASE FACTOR"/>
    <property type="match status" value="1"/>
</dbReference>
<dbReference type="Gene3D" id="1.20.58.410">
    <property type="entry name" value="Release factor"/>
    <property type="match status" value="1"/>
</dbReference>
<dbReference type="InterPro" id="IPR000352">
    <property type="entry name" value="Pep_chain_release_fac_I"/>
</dbReference>
<dbReference type="Pfam" id="PF03462">
    <property type="entry name" value="PCRF"/>
    <property type="match status" value="1"/>
</dbReference>
<evidence type="ECO:0000256" key="1">
    <source>
        <dbReference type="ARBA" id="ARBA00010835"/>
    </source>
</evidence>
<protein>
    <recommendedName>
        <fullName evidence="4 5">Peptide chain release factor 2</fullName>
        <shortName evidence="4">RF-2</shortName>
    </recommendedName>
</protein>
<dbReference type="SUPFAM" id="SSF75620">
    <property type="entry name" value="Release factor"/>
    <property type="match status" value="1"/>
</dbReference>
<dbReference type="PANTHER" id="PTHR43116">
    <property type="entry name" value="PEPTIDE CHAIN RELEASE FACTOR 2"/>
    <property type="match status" value="1"/>
</dbReference>
<keyword evidence="4" id="KW-0963">Cytoplasm</keyword>
<evidence type="ECO:0000313" key="8">
    <source>
        <dbReference type="Proteomes" id="UP000225379"/>
    </source>
</evidence>
<dbReference type="EMBL" id="PDKW01000043">
    <property type="protein sequence ID" value="PGH54510.1"/>
    <property type="molecule type" value="Genomic_DNA"/>
</dbReference>
<dbReference type="Gene3D" id="3.30.70.1660">
    <property type="match status" value="1"/>
</dbReference>
<evidence type="ECO:0000313" key="7">
    <source>
        <dbReference type="EMBL" id="PGH54510.1"/>
    </source>
</evidence>
<dbReference type="RefSeq" id="WP_098740523.1">
    <property type="nucleotide sequence ID" value="NZ_PDKW01000043.1"/>
</dbReference>
<reference evidence="8" key="1">
    <citation type="submission" date="2017-10" db="EMBL/GenBank/DDBJ databases">
        <authorList>
            <person name="Kravchenko I.K."/>
            <person name="Grouzdev D.S."/>
        </authorList>
    </citation>
    <scope>NUCLEOTIDE SEQUENCE [LARGE SCALE GENOMIC DNA]</scope>
    <source>
        <strain evidence="8">B2</strain>
    </source>
</reference>
<evidence type="ECO:0000256" key="3">
    <source>
        <dbReference type="ARBA" id="ARBA00022917"/>
    </source>
</evidence>
<evidence type="ECO:0000256" key="4">
    <source>
        <dbReference type="HAMAP-Rule" id="MF_00094"/>
    </source>
</evidence>
<dbReference type="Gene3D" id="3.30.160.20">
    <property type="match status" value="1"/>
</dbReference>
<accession>A0A2B8B9Q4</accession>
<proteinExistence type="inferred from homology"/>
<dbReference type="Pfam" id="PF00472">
    <property type="entry name" value="RF-1"/>
    <property type="match status" value="1"/>
</dbReference>